<dbReference type="EMBL" id="MU005772">
    <property type="protein sequence ID" value="KAF2708175.1"/>
    <property type="molecule type" value="Genomic_DNA"/>
</dbReference>
<protein>
    <submittedName>
        <fullName evidence="1">Uncharacterized protein</fullName>
    </submittedName>
</protein>
<sequence>MVRFRQLLLPPPPPLDLLPWTTSLGPPPLEPPPFGSSALCLPFVQSPTRLEVLRLPSIPNTHTLARSLIHRNPTISTHSFDCVSPTLDSISSFRSVQPTRYRTQTHPTRFGNITHHIRIDTHERKCCSESPGVIPCRTVPYRLASIFHDARLSLVQGPYDLL</sequence>
<gene>
    <name evidence="1" type="ORF">K504DRAFT_468537</name>
</gene>
<dbReference type="Proteomes" id="UP000799428">
    <property type="component" value="Unassembled WGS sequence"/>
</dbReference>
<feature type="non-terminal residue" evidence="1">
    <location>
        <position position="162"/>
    </location>
</feature>
<evidence type="ECO:0000313" key="2">
    <source>
        <dbReference type="Proteomes" id="UP000799428"/>
    </source>
</evidence>
<name>A0A6G1K6L8_9PLEO</name>
<organism evidence="1 2">
    <name type="scientific">Pleomassaria siparia CBS 279.74</name>
    <dbReference type="NCBI Taxonomy" id="1314801"/>
    <lineage>
        <taxon>Eukaryota</taxon>
        <taxon>Fungi</taxon>
        <taxon>Dikarya</taxon>
        <taxon>Ascomycota</taxon>
        <taxon>Pezizomycotina</taxon>
        <taxon>Dothideomycetes</taxon>
        <taxon>Pleosporomycetidae</taxon>
        <taxon>Pleosporales</taxon>
        <taxon>Pleomassariaceae</taxon>
        <taxon>Pleomassaria</taxon>
    </lineage>
</organism>
<reference evidence="1" key="1">
    <citation type="journal article" date="2020" name="Stud. Mycol.">
        <title>101 Dothideomycetes genomes: a test case for predicting lifestyles and emergence of pathogens.</title>
        <authorList>
            <person name="Haridas S."/>
            <person name="Albert R."/>
            <person name="Binder M."/>
            <person name="Bloem J."/>
            <person name="Labutti K."/>
            <person name="Salamov A."/>
            <person name="Andreopoulos B."/>
            <person name="Baker S."/>
            <person name="Barry K."/>
            <person name="Bills G."/>
            <person name="Bluhm B."/>
            <person name="Cannon C."/>
            <person name="Castanera R."/>
            <person name="Culley D."/>
            <person name="Daum C."/>
            <person name="Ezra D."/>
            <person name="Gonzalez J."/>
            <person name="Henrissat B."/>
            <person name="Kuo A."/>
            <person name="Liang C."/>
            <person name="Lipzen A."/>
            <person name="Lutzoni F."/>
            <person name="Magnuson J."/>
            <person name="Mondo S."/>
            <person name="Nolan M."/>
            <person name="Ohm R."/>
            <person name="Pangilinan J."/>
            <person name="Park H.-J."/>
            <person name="Ramirez L."/>
            <person name="Alfaro M."/>
            <person name="Sun H."/>
            <person name="Tritt A."/>
            <person name="Yoshinaga Y."/>
            <person name="Zwiers L.-H."/>
            <person name="Turgeon B."/>
            <person name="Goodwin S."/>
            <person name="Spatafora J."/>
            <person name="Crous P."/>
            <person name="Grigoriev I."/>
        </authorList>
    </citation>
    <scope>NUCLEOTIDE SEQUENCE</scope>
    <source>
        <strain evidence="1">CBS 279.74</strain>
    </source>
</reference>
<dbReference type="AlphaFoldDB" id="A0A6G1K6L8"/>
<evidence type="ECO:0000313" key="1">
    <source>
        <dbReference type="EMBL" id="KAF2708175.1"/>
    </source>
</evidence>
<proteinExistence type="predicted"/>
<keyword evidence="2" id="KW-1185">Reference proteome</keyword>
<accession>A0A6G1K6L8</accession>